<dbReference type="STRING" id="452084.AR438_02775"/>
<dbReference type="SUPFAM" id="SSF102405">
    <property type="entry name" value="MCP/YpsA-like"/>
    <property type="match status" value="1"/>
</dbReference>
<dbReference type="Proteomes" id="UP000051682">
    <property type="component" value="Unassembled WGS sequence"/>
</dbReference>
<gene>
    <name evidence="3" type="ORF">AR438_02775</name>
</gene>
<dbReference type="GO" id="GO:0009294">
    <property type="term" value="P:DNA-mediated transformation"/>
    <property type="evidence" value="ECO:0007669"/>
    <property type="project" value="InterPro"/>
</dbReference>
<dbReference type="InterPro" id="IPR003488">
    <property type="entry name" value="DprA"/>
</dbReference>
<dbReference type="RefSeq" id="WP_056011637.1">
    <property type="nucleotide sequence ID" value="NZ_LLYZ01000002.1"/>
</dbReference>
<evidence type="ECO:0000256" key="1">
    <source>
        <dbReference type="ARBA" id="ARBA00006525"/>
    </source>
</evidence>
<dbReference type="InterPro" id="IPR057666">
    <property type="entry name" value="DrpA_SLOG"/>
</dbReference>
<dbReference type="PANTHER" id="PTHR43022:SF1">
    <property type="entry name" value="PROTEIN SMF"/>
    <property type="match status" value="1"/>
</dbReference>
<comment type="similarity">
    <text evidence="1">Belongs to the DprA/Smf family.</text>
</comment>
<organism evidence="3 4">
    <name type="scientific">Chryseobacterium aquaticum</name>
    <dbReference type="NCBI Taxonomy" id="452084"/>
    <lineage>
        <taxon>Bacteria</taxon>
        <taxon>Pseudomonadati</taxon>
        <taxon>Bacteroidota</taxon>
        <taxon>Flavobacteriia</taxon>
        <taxon>Flavobacteriales</taxon>
        <taxon>Weeksellaceae</taxon>
        <taxon>Chryseobacterium group</taxon>
        <taxon>Chryseobacterium</taxon>
    </lineage>
</organism>
<evidence type="ECO:0000313" key="4">
    <source>
        <dbReference type="Proteomes" id="UP000051682"/>
    </source>
</evidence>
<dbReference type="Gene3D" id="3.40.50.450">
    <property type="match status" value="1"/>
</dbReference>
<comment type="caution">
    <text evidence="3">The sequence shown here is derived from an EMBL/GenBank/DDBJ whole genome shotgun (WGS) entry which is preliminary data.</text>
</comment>
<evidence type="ECO:0000259" key="2">
    <source>
        <dbReference type="Pfam" id="PF02481"/>
    </source>
</evidence>
<accession>A0A0Q3SP07</accession>
<dbReference type="OrthoDB" id="9785707at2"/>
<sequence length="369" mass="41306">MYSEEHLYSIALRECNFIGDINFYKLVRSFGSAKKVWETSKKELSKTDGIGAKTVSDIGNAEHLKFAEKEILFCEKNSIKINLRHQNELPFLLKECDDAPAILYQKGNFDTALKPISLVGTRNITLYGKKFIEDFFEEAKSHRFISVSGLALGVDKDVHENSLKYQIPTIGVLAHGFHILYPSKNKKLSERIIEENGGLLTEFNSSRKPDRENFIQRNRIVAGISPCTIVVETAFGGGSISTATFANTYNRDVFALPGKITDKYSQGCNHLIFQNKASAISTIKDLLDLAGFNENKEKTGQLFPHSEVSIQLSESQELIYKSIAENPHISLDDLAERISIASHKILPVILELELLGKVKSFSGRQFIAI</sequence>
<name>A0A0Q3SP07_9FLAO</name>
<dbReference type="InterPro" id="IPR010994">
    <property type="entry name" value="RuvA_2-like"/>
</dbReference>
<dbReference type="NCBIfam" id="TIGR00732">
    <property type="entry name" value="dprA"/>
    <property type="match status" value="1"/>
</dbReference>
<dbReference type="EMBL" id="LLYZ01000002">
    <property type="protein sequence ID" value="KQK27146.1"/>
    <property type="molecule type" value="Genomic_DNA"/>
</dbReference>
<dbReference type="Pfam" id="PF02481">
    <property type="entry name" value="DNA_processg_A"/>
    <property type="match status" value="1"/>
</dbReference>
<dbReference type="SUPFAM" id="SSF47781">
    <property type="entry name" value="RuvA domain 2-like"/>
    <property type="match status" value="1"/>
</dbReference>
<protein>
    <submittedName>
        <fullName evidence="3">DNA processing protein DprA</fullName>
    </submittedName>
</protein>
<feature type="domain" description="Smf/DprA SLOG" evidence="2">
    <location>
        <begin position="83"/>
        <end position="288"/>
    </location>
</feature>
<proteinExistence type="inferred from homology"/>
<reference evidence="3 4" key="1">
    <citation type="submission" date="2015-10" db="EMBL/GenBank/DDBJ databases">
        <title>Chryseobacterium aquaticum genome.</title>
        <authorList>
            <person name="Newman J.D."/>
            <person name="Ferguson M.B."/>
            <person name="Miller J.R."/>
        </authorList>
    </citation>
    <scope>NUCLEOTIDE SEQUENCE [LARGE SCALE GENOMIC DNA]</scope>
    <source>
        <strain evidence="3 4">KCTC 12483</strain>
    </source>
</reference>
<evidence type="ECO:0000313" key="3">
    <source>
        <dbReference type="EMBL" id="KQK27146.1"/>
    </source>
</evidence>
<dbReference type="AlphaFoldDB" id="A0A0Q3SP07"/>
<keyword evidence="4" id="KW-1185">Reference proteome</keyword>
<dbReference type="PANTHER" id="PTHR43022">
    <property type="entry name" value="PROTEIN SMF"/>
    <property type="match status" value="1"/>
</dbReference>